<accession>A0ACB9H3R8</accession>
<comment type="caution">
    <text evidence="1">The sequence shown here is derived from an EMBL/GenBank/DDBJ whole genome shotgun (WGS) entry which is preliminary data.</text>
</comment>
<gene>
    <name evidence="1" type="ORF">L2E82_02786</name>
</gene>
<organism evidence="1 2">
    <name type="scientific">Cichorium intybus</name>
    <name type="common">Chicory</name>
    <dbReference type="NCBI Taxonomy" id="13427"/>
    <lineage>
        <taxon>Eukaryota</taxon>
        <taxon>Viridiplantae</taxon>
        <taxon>Streptophyta</taxon>
        <taxon>Embryophyta</taxon>
        <taxon>Tracheophyta</taxon>
        <taxon>Spermatophyta</taxon>
        <taxon>Magnoliopsida</taxon>
        <taxon>eudicotyledons</taxon>
        <taxon>Gunneridae</taxon>
        <taxon>Pentapetalae</taxon>
        <taxon>asterids</taxon>
        <taxon>campanulids</taxon>
        <taxon>Asterales</taxon>
        <taxon>Asteraceae</taxon>
        <taxon>Cichorioideae</taxon>
        <taxon>Cichorieae</taxon>
        <taxon>Cichoriinae</taxon>
        <taxon>Cichorium</taxon>
    </lineage>
</organism>
<keyword evidence="2" id="KW-1185">Reference proteome</keyword>
<evidence type="ECO:0000313" key="1">
    <source>
        <dbReference type="EMBL" id="KAI3789978.1"/>
    </source>
</evidence>
<dbReference type="Proteomes" id="UP001055811">
    <property type="component" value="Linkage Group LG01"/>
</dbReference>
<evidence type="ECO:0000313" key="2">
    <source>
        <dbReference type="Proteomes" id="UP001055811"/>
    </source>
</evidence>
<protein>
    <submittedName>
        <fullName evidence="1">Uncharacterized protein</fullName>
    </submittedName>
</protein>
<name>A0ACB9H3R8_CICIN</name>
<sequence>MTNGGATLREDKALFFFIFLELFPSLSKPSLFLYLYPLVLPFLSLYDPHLFKFIHFYAKAGFAQGMWIYNSSETSRFTGDDHRSSKYPVDKEEDDQDSSSSSSIGNNSDASGGGGDSDDDGGEVQSLFKGSLNNLCALEQALPIKRGISTFYAGKSKSYTSLADAVSAPSIQDIVKPEDAYNRKRKNMIAQSVFFNKNHNLASKNGISKRFANSNRGSLPLELNNNHNNNTSGESSSLSSSPNLSLPPLPTRPARLPTNQLSDSSPRIYSSPWRSYSLSDLQHAGGETARMKSSLGNKRDEKEDD</sequence>
<reference evidence="1 2" key="2">
    <citation type="journal article" date="2022" name="Mol. Ecol. Resour.">
        <title>The genomes of chicory, endive, great burdock and yacon provide insights into Asteraceae paleo-polyploidization history and plant inulin production.</title>
        <authorList>
            <person name="Fan W."/>
            <person name="Wang S."/>
            <person name="Wang H."/>
            <person name="Wang A."/>
            <person name="Jiang F."/>
            <person name="Liu H."/>
            <person name="Zhao H."/>
            <person name="Xu D."/>
            <person name="Zhang Y."/>
        </authorList>
    </citation>
    <scope>NUCLEOTIDE SEQUENCE [LARGE SCALE GENOMIC DNA]</scope>
    <source>
        <strain evidence="2">cv. Punajuju</strain>
        <tissue evidence="1">Leaves</tissue>
    </source>
</reference>
<dbReference type="EMBL" id="CM042009">
    <property type="protein sequence ID" value="KAI3789978.1"/>
    <property type="molecule type" value="Genomic_DNA"/>
</dbReference>
<reference evidence="2" key="1">
    <citation type="journal article" date="2022" name="Mol. Ecol. Resour.">
        <title>The genomes of chicory, endive, great burdock and yacon provide insights into Asteraceae palaeo-polyploidization history and plant inulin production.</title>
        <authorList>
            <person name="Fan W."/>
            <person name="Wang S."/>
            <person name="Wang H."/>
            <person name="Wang A."/>
            <person name="Jiang F."/>
            <person name="Liu H."/>
            <person name="Zhao H."/>
            <person name="Xu D."/>
            <person name="Zhang Y."/>
        </authorList>
    </citation>
    <scope>NUCLEOTIDE SEQUENCE [LARGE SCALE GENOMIC DNA]</scope>
    <source>
        <strain evidence="2">cv. Punajuju</strain>
    </source>
</reference>
<proteinExistence type="predicted"/>